<accession>A0A8X6Q640</accession>
<feature type="non-terminal residue" evidence="1">
    <location>
        <position position="1"/>
    </location>
</feature>
<dbReference type="AlphaFoldDB" id="A0A8X6Q640"/>
<organism evidence="1 2">
    <name type="scientific">Nephila pilipes</name>
    <name type="common">Giant wood spider</name>
    <name type="synonym">Nephila maculata</name>
    <dbReference type="NCBI Taxonomy" id="299642"/>
    <lineage>
        <taxon>Eukaryota</taxon>
        <taxon>Metazoa</taxon>
        <taxon>Ecdysozoa</taxon>
        <taxon>Arthropoda</taxon>
        <taxon>Chelicerata</taxon>
        <taxon>Arachnida</taxon>
        <taxon>Araneae</taxon>
        <taxon>Araneomorphae</taxon>
        <taxon>Entelegynae</taxon>
        <taxon>Araneoidea</taxon>
        <taxon>Nephilidae</taxon>
        <taxon>Nephila</taxon>
    </lineage>
</organism>
<gene>
    <name evidence="1" type="ORF">NPIL_154401</name>
</gene>
<evidence type="ECO:0000313" key="1">
    <source>
        <dbReference type="EMBL" id="GFT97818.1"/>
    </source>
</evidence>
<dbReference type="Proteomes" id="UP000887013">
    <property type="component" value="Unassembled WGS sequence"/>
</dbReference>
<reference evidence="1" key="1">
    <citation type="submission" date="2020-08" db="EMBL/GenBank/DDBJ databases">
        <title>Multicomponent nature underlies the extraordinary mechanical properties of spider dragline silk.</title>
        <authorList>
            <person name="Kono N."/>
            <person name="Nakamura H."/>
            <person name="Mori M."/>
            <person name="Yoshida Y."/>
            <person name="Ohtoshi R."/>
            <person name="Malay A.D."/>
            <person name="Moran D.A.P."/>
            <person name="Tomita M."/>
            <person name="Numata K."/>
            <person name="Arakawa K."/>
        </authorList>
    </citation>
    <scope>NUCLEOTIDE SEQUENCE</scope>
</reference>
<protein>
    <submittedName>
        <fullName evidence="1">Uncharacterized protein</fullName>
    </submittedName>
</protein>
<evidence type="ECO:0000313" key="2">
    <source>
        <dbReference type="Proteomes" id="UP000887013"/>
    </source>
</evidence>
<sequence>LRYIFWCNQVLGINFGHKDHDLDSRYIEVQWLVRTKKPSWIPRLDTIIDRLETHIYDMGAANFMSLLSIHGS</sequence>
<keyword evidence="2" id="KW-1185">Reference proteome</keyword>
<name>A0A8X6Q640_NEPPI</name>
<dbReference type="EMBL" id="BMAW01026552">
    <property type="protein sequence ID" value="GFT97818.1"/>
    <property type="molecule type" value="Genomic_DNA"/>
</dbReference>
<comment type="caution">
    <text evidence="1">The sequence shown here is derived from an EMBL/GenBank/DDBJ whole genome shotgun (WGS) entry which is preliminary data.</text>
</comment>
<proteinExistence type="predicted"/>